<feature type="transmembrane region" description="Helical" evidence="2">
    <location>
        <begin position="46"/>
        <end position="71"/>
    </location>
</feature>
<reference evidence="3 4" key="1">
    <citation type="submission" date="2018-05" db="EMBL/GenBank/DDBJ databases">
        <title>Micromonospora from Atacama Desert.</title>
        <authorList>
            <person name="Carro L."/>
            <person name="Goodfellow M."/>
            <person name="Klenk H.-P."/>
        </authorList>
    </citation>
    <scope>NUCLEOTIDE SEQUENCE [LARGE SCALE GENOMIC DNA]</scope>
    <source>
        <strain evidence="3 4">LB41</strain>
    </source>
</reference>
<keyword evidence="2" id="KW-0812">Transmembrane</keyword>
<gene>
    <name evidence="3" type="ORF">DLJ60_25785</name>
</gene>
<feature type="region of interest" description="Disordered" evidence="1">
    <location>
        <begin position="1"/>
        <end position="40"/>
    </location>
</feature>
<sequence length="497" mass="53114">MTQGHPPAAGWPPPGNADPRYGGPPPPAQPVPWGTPPPPPKSRRGLWIGLAAGALALAVCAGTAVGVGLGLRGDDEDGSAPKAAAGANGVTVTDAELTALLDRHSKALAAKDLDGYLAAFDPARKELIAGQTQLFRNLGKLPLSVARYETIEKQGRVSDAFGQGVTFQLDVSFVHQLDGFDLAPVAEWYRWTIVRAGKDAPIQVTAVTGAPAGGNGDSKTVYYPGPWDKWRDIHVERTPYALIITDAARAAVARRYAPAVDKAVTSNLAVWRANAPPEPVSDKFVVTLAAGKDEMTSLYRIGTEKATEAGYSVGMVAAERKDGRNTIGGTRIVVDTGDRYFTRSGGDNDAHMVLRHEIAHSLMTPRTDPAAVDEFSKLDEWVVEGFAEYIAFHGRPLAASERTAPALQLVRDGGNGWNGTLPSNADWQKSGLLTFHYWLGHTAMTHLAEKHGEPKLFRFVEAVYAGAPTDRAARDVLGVSLDEFQAGWADYVRELAG</sequence>
<accession>A0ABX9XX65</accession>
<evidence type="ECO:0000313" key="3">
    <source>
        <dbReference type="EMBL" id="RQW87820.1"/>
    </source>
</evidence>
<comment type="caution">
    <text evidence="3">The sequence shown here is derived from an EMBL/GenBank/DDBJ whole genome shotgun (WGS) entry which is preliminary data.</text>
</comment>
<proteinExistence type="predicted"/>
<keyword evidence="2" id="KW-0472">Membrane</keyword>
<name>A0ABX9XX65_MICCH</name>
<keyword evidence="2" id="KW-1133">Transmembrane helix</keyword>
<evidence type="ECO:0008006" key="5">
    <source>
        <dbReference type="Google" id="ProtNLM"/>
    </source>
</evidence>
<dbReference type="RefSeq" id="WP_069088785.1">
    <property type="nucleotide sequence ID" value="NZ_QGTA01000260.1"/>
</dbReference>
<organism evidence="3 4">
    <name type="scientific">Micromonospora chalcea</name>
    <dbReference type="NCBI Taxonomy" id="1874"/>
    <lineage>
        <taxon>Bacteria</taxon>
        <taxon>Bacillati</taxon>
        <taxon>Actinomycetota</taxon>
        <taxon>Actinomycetes</taxon>
        <taxon>Micromonosporales</taxon>
        <taxon>Micromonosporaceae</taxon>
        <taxon>Micromonospora</taxon>
    </lineage>
</organism>
<evidence type="ECO:0000256" key="2">
    <source>
        <dbReference type="SAM" id="Phobius"/>
    </source>
</evidence>
<evidence type="ECO:0000313" key="4">
    <source>
        <dbReference type="Proteomes" id="UP000274694"/>
    </source>
</evidence>
<evidence type="ECO:0000256" key="1">
    <source>
        <dbReference type="SAM" id="MobiDB-lite"/>
    </source>
</evidence>
<feature type="compositionally biased region" description="Pro residues" evidence="1">
    <location>
        <begin position="9"/>
        <end position="40"/>
    </location>
</feature>
<dbReference type="Proteomes" id="UP000274694">
    <property type="component" value="Unassembled WGS sequence"/>
</dbReference>
<dbReference type="EMBL" id="QGTA01000260">
    <property type="protein sequence ID" value="RQW87820.1"/>
    <property type="molecule type" value="Genomic_DNA"/>
</dbReference>
<protein>
    <recommendedName>
        <fullName evidence="5">Peptidase MA-like domain-containing protein</fullName>
    </recommendedName>
</protein>
<keyword evidence="4" id="KW-1185">Reference proteome</keyword>